<organism evidence="2 3">
    <name type="scientific">Flavisolibacter ginsenosidimutans</name>
    <dbReference type="NCBI Taxonomy" id="661481"/>
    <lineage>
        <taxon>Bacteria</taxon>
        <taxon>Pseudomonadati</taxon>
        <taxon>Bacteroidota</taxon>
        <taxon>Chitinophagia</taxon>
        <taxon>Chitinophagales</taxon>
        <taxon>Chitinophagaceae</taxon>
        <taxon>Flavisolibacter</taxon>
    </lineage>
</organism>
<proteinExistence type="predicted"/>
<evidence type="ECO:0000313" key="3">
    <source>
        <dbReference type="Proteomes" id="UP000321204"/>
    </source>
</evidence>
<dbReference type="OrthoDB" id="680177at2"/>
<feature type="domain" description="Secretion system C-terminal sorting" evidence="1">
    <location>
        <begin position="300"/>
        <end position="375"/>
    </location>
</feature>
<dbReference type="Pfam" id="PF18962">
    <property type="entry name" value="Por_Secre_tail"/>
    <property type="match status" value="1"/>
</dbReference>
<gene>
    <name evidence="2" type="ORF">FSB75_21515</name>
</gene>
<protein>
    <submittedName>
        <fullName evidence="2">T9SS type A sorting domain-containing protein</fullName>
    </submittedName>
</protein>
<name>A0A5B8UNW4_9BACT</name>
<evidence type="ECO:0000313" key="2">
    <source>
        <dbReference type="EMBL" id="QEC58371.1"/>
    </source>
</evidence>
<dbReference type="Proteomes" id="UP000321204">
    <property type="component" value="Chromosome"/>
</dbReference>
<evidence type="ECO:0000259" key="1">
    <source>
        <dbReference type="Pfam" id="PF18962"/>
    </source>
</evidence>
<accession>A0A5B8UNW4</accession>
<dbReference type="EMBL" id="CP042433">
    <property type="protein sequence ID" value="QEC58371.1"/>
    <property type="molecule type" value="Genomic_DNA"/>
</dbReference>
<keyword evidence="3" id="KW-1185">Reference proteome</keyword>
<dbReference type="KEGG" id="fgg:FSB75_21515"/>
<dbReference type="AlphaFoldDB" id="A0A5B8UNW4"/>
<dbReference type="NCBIfam" id="TIGR04183">
    <property type="entry name" value="Por_Secre_tail"/>
    <property type="match status" value="1"/>
</dbReference>
<reference evidence="2 3" key="1">
    <citation type="journal article" date="2015" name="Int. J. Syst. Evol. Microbiol.">
        <title>Flavisolibacter ginsenosidimutans sp. nov., with ginsenoside-converting activity isolated from soil used for cultivating ginseng.</title>
        <authorList>
            <person name="Zhao Y."/>
            <person name="Liu Q."/>
            <person name="Kang M.S."/>
            <person name="Jin F."/>
            <person name="Yu H."/>
            <person name="Im W.T."/>
        </authorList>
    </citation>
    <scope>NUCLEOTIDE SEQUENCE [LARGE SCALE GENOMIC DNA]</scope>
    <source>
        <strain evidence="2 3">Gsoil 636</strain>
    </source>
</reference>
<sequence>MCLAIEYSKRLMKSTLFAIFLLWSLYAFCQSAPVESQIFNAGSTATTSKVGVRIRAKSGTVQYFGVTFYLLYQSANASIISLDDNKLVSTFGWGTSGRTYNLANSVNLTVNNISYDKRLVYANVDETSGSNVVTLTTAWDTLLYVNYSNLQASYPQGGFAYEQQSAEALGVALTDPNFSNIPIDVTSPALPLGPGTVLPVTFSGFEVGCTANGTLIYWHTATEANNRFFEVEKSIDGLSWRSLNRITTSASANSTKDYQWTDAESGSAFYRIKQVDLNGTESYTAVKHTDCTPAGFSIQLFPVPTSDKLTVIIKSAQQITAVVSLIDNTGQKVMFRTCPLNKGSNQITLDVSKLAQGRYYLQTTSGDFSTKKAVVIVR</sequence>
<dbReference type="InterPro" id="IPR026444">
    <property type="entry name" value="Secre_tail"/>
</dbReference>